<dbReference type="InterPro" id="IPR009057">
    <property type="entry name" value="Homeodomain-like_sf"/>
</dbReference>
<dbReference type="InterPro" id="IPR036388">
    <property type="entry name" value="WH-like_DNA-bd_sf"/>
</dbReference>
<reference evidence="1 2" key="1">
    <citation type="submission" date="2019-02" db="EMBL/GenBank/DDBJ databases">
        <title>Haloarcula mannanilyticum sp. nov., a mannan degrading haloarchaeon isolated from commercial salt.</title>
        <authorList>
            <person name="Enomoto S."/>
            <person name="Shimane Y."/>
            <person name="Kamekura M."/>
            <person name="Ito T."/>
            <person name="Moriya O."/>
            <person name="Ihara K."/>
            <person name="Takahashi-Ando N."/>
            <person name="Fukushima Y."/>
            <person name="Yoshida Y."/>
            <person name="Usama R."/>
            <person name="Takai K."/>
            <person name="Minegishi H."/>
        </authorList>
    </citation>
    <scope>NUCLEOTIDE SEQUENCE [LARGE SCALE GENOMIC DNA]</scope>
    <source>
        <strain evidence="1 2">MD130-1</strain>
    </source>
</reference>
<proteinExistence type="predicted"/>
<dbReference type="Proteomes" id="UP000304382">
    <property type="component" value="Unassembled WGS sequence"/>
</dbReference>
<dbReference type="SUPFAM" id="SSF46689">
    <property type="entry name" value="Homeodomain-like"/>
    <property type="match status" value="1"/>
</dbReference>
<evidence type="ECO:0000313" key="1">
    <source>
        <dbReference type="EMBL" id="GCF12132.1"/>
    </source>
</evidence>
<name>A0A4C2ECT6_9EURY</name>
<dbReference type="Pfam" id="PF04255">
    <property type="entry name" value="DUF433"/>
    <property type="match status" value="1"/>
</dbReference>
<dbReference type="Gene3D" id="1.10.10.10">
    <property type="entry name" value="Winged helix-like DNA-binding domain superfamily/Winged helix DNA-binding domain"/>
    <property type="match status" value="1"/>
</dbReference>
<organism evidence="1 2">
    <name type="scientific">Haloarcula mannanilytica</name>
    <dbReference type="NCBI Taxonomy" id="2509225"/>
    <lineage>
        <taxon>Archaea</taxon>
        <taxon>Methanobacteriati</taxon>
        <taxon>Methanobacteriota</taxon>
        <taxon>Stenosarchaea group</taxon>
        <taxon>Halobacteria</taxon>
        <taxon>Halobacteriales</taxon>
        <taxon>Haloarculaceae</taxon>
        <taxon>Haloarcula</taxon>
    </lineage>
</organism>
<comment type="caution">
    <text evidence="1">The sequence shown here is derived from an EMBL/GenBank/DDBJ whole genome shotgun (WGS) entry which is preliminary data.</text>
</comment>
<dbReference type="AlphaFoldDB" id="A0A4C2ECT6"/>
<dbReference type="InterPro" id="IPR007367">
    <property type="entry name" value="DUF433"/>
</dbReference>
<sequence length="91" mass="10392">MSITRDEEILGGEPRIDGTRVGVRHVATRVIDSDATPAHVADQFDISLSQVYEALSYYYANVEEMREFERANEDAFDRVRKSSLKPKETIQ</sequence>
<evidence type="ECO:0008006" key="3">
    <source>
        <dbReference type="Google" id="ProtNLM"/>
    </source>
</evidence>
<dbReference type="OrthoDB" id="315700at2157"/>
<protein>
    <recommendedName>
        <fullName evidence="3">DUF433 domain-containing protein</fullName>
    </recommendedName>
</protein>
<keyword evidence="2" id="KW-1185">Reference proteome</keyword>
<dbReference type="EMBL" id="BIXZ01000001">
    <property type="protein sequence ID" value="GCF12132.1"/>
    <property type="molecule type" value="Genomic_DNA"/>
</dbReference>
<gene>
    <name evidence="1" type="ORF">Harman_00670</name>
</gene>
<accession>A0A4C2ECT6</accession>
<evidence type="ECO:0000313" key="2">
    <source>
        <dbReference type="Proteomes" id="UP000304382"/>
    </source>
</evidence>
<dbReference type="RefSeq" id="WP_137681850.1">
    <property type="nucleotide sequence ID" value="NZ_BIXZ01000001.1"/>
</dbReference>